<dbReference type="PANTHER" id="PTHR48112:SF22">
    <property type="entry name" value="MITOCHONDRIAL TRANSCRIPTION FACTOR A, ISOFORM B"/>
    <property type="match status" value="1"/>
</dbReference>
<dbReference type="AlphaFoldDB" id="A0A6S7H9P9"/>
<evidence type="ECO:0000313" key="6">
    <source>
        <dbReference type="EMBL" id="CAB3992917.1"/>
    </source>
</evidence>
<evidence type="ECO:0000256" key="4">
    <source>
        <dbReference type="SAM" id="MobiDB-lite"/>
    </source>
</evidence>
<keyword evidence="7" id="KW-1185">Reference proteome</keyword>
<dbReference type="InterPro" id="IPR050342">
    <property type="entry name" value="HMGB"/>
</dbReference>
<dbReference type="Pfam" id="PF00505">
    <property type="entry name" value="HMG_box"/>
    <property type="match status" value="1"/>
</dbReference>
<dbReference type="EMBL" id="CACRXK020002150">
    <property type="protein sequence ID" value="CAB3992917.1"/>
    <property type="molecule type" value="Genomic_DNA"/>
</dbReference>
<feature type="region of interest" description="Disordered" evidence="4">
    <location>
        <begin position="90"/>
        <end position="111"/>
    </location>
</feature>
<evidence type="ECO:0000256" key="1">
    <source>
        <dbReference type="ARBA" id="ARBA00004123"/>
    </source>
</evidence>
<feature type="compositionally biased region" description="Basic and acidic residues" evidence="4">
    <location>
        <begin position="181"/>
        <end position="192"/>
    </location>
</feature>
<keyword evidence="3" id="KW-0539">Nucleus</keyword>
<dbReference type="OrthoDB" id="10070927at2759"/>
<dbReference type="CDD" id="cd22016">
    <property type="entry name" value="HMG-box_NHP10-like"/>
    <property type="match status" value="1"/>
</dbReference>
<feature type="compositionally biased region" description="Basic residues" evidence="4">
    <location>
        <begin position="194"/>
        <end position="205"/>
    </location>
</feature>
<proteinExistence type="predicted"/>
<evidence type="ECO:0000256" key="3">
    <source>
        <dbReference type="ARBA" id="ARBA00023242"/>
    </source>
</evidence>
<evidence type="ECO:0000259" key="5">
    <source>
        <dbReference type="PROSITE" id="PS50118"/>
    </source>
</evidence>
<dbReference type="InterPro" id="IPR009071">
    <property type="entry name" value="HMG_box_dom"/>
</dbReference>
<name>A0A6S7H9P9_PARCT</name>
<organism evidence="6 7">
    <name type="scientific">Paramuricea clavata</name>
    <name type="common">Red gorgonian</name>
    <name type="synonym">Violescent sea-whip</name>
    <dbReference type="NCBI Taxonomy" id="317549"/>
    <lineage>
        <taxon>Eukaryota</taxon>
        <taxon>Metazoa</taxon>
        <taxon>Cnidaria</taxon>
        <taxon>Anthozoa</taxon>
        <taxon>Octocorallia</taxon>
        <taxon>Malacalcyonacea</taxon>
        <taxon>Plexauridae</taxon>
        <taxon>Paramuricea</taxon>
    </lineage>
</organism>
<protein>
    <recommendedName>
        <fullName evidence="5">HMG box domain-containing protein</fullName>
    </recommendedName>
</protein>
<dbReference type="Gene3D" id="1.10.30.10">
    <property type="entry name" value="High mobility group box domain"/>
    <property type="match status" value="1"/>
</dbReference>
<dbReference type="Pfam" id="PF24245">
    <property type="entry name" value="INO80F"/>
    <property type="match status" value="1"/>
</dbReference>
<dbReference type="GO" id="GO:0006357">
    <property type="term" value="P:regulation of transcription by RNA polymerase II"/>
    <property type="evidence" value="ECO:0007669"/>
    <property type="project" value="TreeGrafter"/>
</dbReference>
<dbReference type="InterPro" id="IPR056513">
    <property type="entry name" value="INO80F"/>
</dbReference>
<dbReference type="GO" id="GO:0003677">
    <property type="term" value="F:DNA binding"/>
    <property type="evidence" value="ECO:0007669"/>
    <property type="project" value="UniProtKB-UniRule"/>
</dbReference>
<dbReference type="InterPro" id="IPR036910">
    <property type="entry name" value="HMG_box_dom_sf"/>
</dbReference>
<evidence type="ECO:0000313" key="7">
    <source>
        <dbReference type="Proteomes" id="UP001152795"/>
    </source>
</evidence>
<feature type="domain" description="HMG box" evidence="5">
    <location>
        <begin position="112"/>
        <end position="182"/>
    </location>
</feature>
<dbReference type="Proteomes" id="UP001152795">
    <property type="component" value="Unassembled WGS sequence"/>
</dbReference>
<dbReference type="SUPFAM" id="SSF47095">
    <property type="entry name" value="HMG-box"/>
    <property type="match status" value="1"/>
</dbReference>
<comment type="subcellular location">
    <subcellularLocation>
        <location evidence="1">Nucleus</location>
    </subcellularLocation>
</comment>
<comment type="caution">
    <text evidence="6">The sequence shown here is derived from an EMBL/GenBank/DDBJ whole genome shotgun (WGS) entry which is preliminary data.</text>
</comment>
<gene>
    <name evidence="6" type="ORF">PACLA_8A061223</name>
</gene>
<feature type="compositionally biased region" description="Polar residues" evidence="4">
    <location>
        <begin position="215"/>
        <end position="238"/>
    </location>
</feature>
<keyword evidence="2" id="KW-0238">DNA-binding</keyword>
<feature type="region of interest" description="Disordered" evidence="4">
    <location>
        <begin position="181"/>
        <end position="238"/>
    </location>
</feature>
<evidence type="ECO:0000256" key="2">
    <source>
        <dbReference type="ARBA" id="ARBA00023125"/>
    </source>
</evidence>
<dbReference type="PROSITE" id="PS50118">
    <property type="entry name" value="HMG_BOX_2"/>
    <property type="match status" value="1"/>
</dbReference>
<sequence>MADEGTDNIWKRKFLTLESRVKLVELENQKIVNRIYHVRKHLKRSRRERSYLVKKCGENGIDYEKGQPQYMAQMLADINAAYEDTRSQFKKSAGLTKKGKGRARHKLDPDAPKKPANAFFMYCQQQRNSMHGEPKESTVGHHELTKHLAKEWKTLGAERQKVYYKMYEKDKARYEKEMKQYAKEKLPKEPTKLLKMKKPKSKKTPKATEHHTKSSPDQVDSAQTSTAMDTGSLVTESPTSQFNLLNNLPFANLPSPMVDIGGDNDDDSFHSFGYNTV</sequence>
<dbReference type="PANTHER" id="PTHR48112">
    <property type="entry name" value="HIGH MOBILITY GROUP PROTEIN DSP1"/>
    <property type="match status" value="1"/>
</dbReference>
<dbReference type="GO" id="GO:0005634">
    <property type="term" value="C:nucleus"/>
    <property type="evidence" value="ECO:0007669"/>
    <property type="project" value="UniProtKB-SubCell"/>
</dbReference>
<accession>A0A6S7H9P9</accession>
<dbReference type="SMART" id="SM00398">
    <property type="entry name" value="HMG"/>
    <property type="match status" value="1"/>
</dbReference>
<reference evidence="6" key="1">
    <citation type="submission" date="2020-04" db="EMBL/GenBank/DDBJ databases">
        <authorList>
            <person name="Alioto T."/>
            <person name="Alioto T."/>
            <person name="Gomez Garrido J."/>
        </authorList>
    </citation>
    <scope>NUCLEOTIDE SEQUENCE</scope>
    <source>
        <strain evidence="6">A484AB</strain>
    </source>
</reference>